<evidence type="ECO:0000256" key="2">
    <source>
        <dbReference type="ARBA" id="ARBA00004746"/>
    </source>
</evidence>
<dbReference type="EC" id="2.1.1.197" evidence="3 8"/>
<comment type="pathway">
    <text evidence="2 8">Cofactor biosynthesis; biotin biosynthesis.</text>
</comment>
<dbReference type="PANTHER" id="PTHR13090">
    <property type="entry name" value="ARGININE-HYDROXYLASE NDUFAF5, MITOCHONDRIAL"/>
    <property type="match status" value="1"/>
</dbReference>
<dbReference type="GO" id="GO:0102130">
    <property type="term" value="F:malonyl-CoA methyltransferase activity"/>
    <property type="evidence" value="ECO:0007669"/>
    <property type="project" value="UniProtKB-EC"/>
</dbReference>
<dbReference type="GO" id="GO:0032259">
    <property type="term" value="P:methylation"/>
    <property type="evidence" value="ECO:0007669"/>
    <property type="project" value="UniProtKB-KW"/>
</dbReference>
<dbReference type="InterPro" id="IPR050602">
    <property type="entry name" value="Malonyl-ACP_OMT"/>
</dbReference>
<evidence type="ECO:0000256" key="8">
    <source>
        <dbReference type="HAMAP-Rule" id="MF_00835"/>
    </source>
</evidence>
<accession>A0AA95KCL8</accession>
<dbReference type="NCBIfam" id="TIGR02072">
    <property type="entry name" value="BioC"/>
    <property type="match status" value="1"/>
</dbReference>
<reference evidence="10" key="2">
    <citation type="submission" date="2023-04" db="EMBL/GenBank/DDBJ databases">
        <authorList>
            <person name="Beletskiy A.V."/>
            <person name="Mardanov A.V."/>
            <person name="Ravin N.V."/>
        </authorList>
    </citation>
    <scope>NUCLEOTIDE SEQUENCE</scope>
    <source>
        <strain evidence="10">GKL-01</strain>
    </source>
</reference>
<evidence type="ECO:0000256" key="4">
    <source>
        <dbReference type="ARBA" id="ARBA00022603"/>
    </source>
</evidence>
<feature type="domain" description="Methyltransferase type 11" evidence="9">
    <location>
        <begin position="54"/>
        <end position="150"/>
    </location>
</feature>
<dbReference type="PANTHER" id="PTHR13090:SF1">
    <property type="entry name" value="ARGININE-HYDROXYLASE NDUFAF5, MITOCHONDRIAL"/>
    <property type="match status" value="1"/>
</dbReference>
<evidence type="ECO:0000256" key="3">
    <source>
        <dbReference type="ARBA" id="ARBA00012327"/>
    </source>
</evidence>
<dbReference type="InterPro" id="IPR029063">
    <property type="entry name" value="SAM-dependent_MTases_sf"/>
</dbReference>
<keyword evidence="4 8" id="KW-0489">Methyltransferase</keyword>
<dbReference type="InterPro" id="IPR013216">
    <property type="entry name" value="Methyltransf_11"/>
</dbReference>
<evidence type="ECO:0000256" key="1">
    <source>
        <dbReference type="ARBA" id="ARBA00000852"/>
    </source>
</evidence>
<comment type="similarity">
    <text evidence="8">Belongs to the methyltransferase superfamily.</text>
</comment>
<evidence type="ECO:0000259" key="9">
    <source>
        <dbReference type="Pfam" id="PF08241"/>
    </source>
</evidence>
<reference evidence="10" key="1">
    <citation type="journal article" date="2023" name="Int. J. Mol. Sci.">
        <title>Metagenomics Revealed a New Genus 'Candidatus Thiocaldithrix dubininis' gen. nov., sp. nov. and a New Species 'Candidatus Thiothrix putei' sp. nov. in the Family Thiotrichaceae, Some Members of Which Have Traits of Both Na+- and H+-Motive Energetics.</title>
        <authorList>
            <person name="Ravin N.V."/>
            <person name="Muntyan M.S."/>
            <person name="Smolyakov D.D."/>
            <person name="Rudenko T.S."/>
            <person name="Beletsky A.V."/>
            <person name="Mardanov A.V."/>
            <person name="Grabovich M.Y."/>
        </authorList>
    </citation>
    <scope>NUCLEOTIDE SEQUENCE</scope>
    <source>
        <strain evidence="10">GKL-01</strain>
    </source>
</reference>
<evidence type="ECO:0000313" key="10">
    <source>
        <dbReference type="EMBL" id="WGZ89639.1"/>
    </source>
</evidence>
<dbReference type="SUPFAM" id="SSF53335">
    <property type="entry name" value="S-adenosyl-L-methionine-dependent methyltransferases"/>
    <property type="match status" value="1"/>
</dbReference>
<dbReference type="KEGG" id="tdu:QJT80_08995"/>
<dbReference type="CDD" id="cd02440">
    <property type="entry name" value="AdoMet_MTases"/>
    <property type="match status" value="1"/>
</dbReference>
<evidence type="ECO:0000256" key="5">
    <source>
        <dbReference type="ARBA" id="ARBA00022679"/>
    </source>
</evidence>
<organism evidence="10">
    <name type="scientific">Candidatus Thiocaldithrix dubininis</name>
    <dbReference type="NCBI Taxonomy" id="3080823"/>
    <lineage>
        <taxon>Bacteria</taxon>
        <taxon>Pseudomonadati</taxon>
        <taxon>Pseudomonadota</taxon>
        <taxon>Gammaproteobacteria</taxon>
        <taxon>Thiotrichales</taxon>
        <taxon>Thiotrichaceae</taxon>
        <taxon>Candidatus Thiocaldithrix</taxon>
    </lineage>
</organism>
<dbReference type="GO" id="GO:0010340">
    <property type="term" value="F:carboxyl-O-methyltransferase activity"/>
    <property type="evidence" value="ECO:0007669"/>
    <property type="project" value="UniProtKB-UniRule"/>
</dbReference>
<keyword evidence="6 8" id="KW-0949">S-adenosyl-L-methionine</keyword>
<dbReference type="GO" id="GO:0009102">
    <property type="term" value="P:biotin biosynthetic process"/>
    <property type="evidence" value="ECO:0007669"/>
    <property type="project" value="UniProtKB-UniRule"/>
</dbReference>
<dbReference type="GO" id="GO:0008757">
    <property type="term" value="F:S-adenosylmethionine-dependent methyltransferase activity"/>
    <property type="evidence" value="ECO:0007669"/>
    <property type="project" value="InterPro"/>
</dbReference>
<comment type="function">
    <text evidence="8">Converts the free carboxyl group of a malonyl-thioester to its methyl ester by transfer of a methyl group from S-adenosyl-L-methionine (SAM). It allows to synthesize pimeloyl-ACP via the fatty acid synthetic pathway.</text>
</comment>
<name>A0AA95KCL8_9GAMM</name>
<evidence type="ECO:0000256" key="6">
    <source>
        <dbReference type="ARBA" id="ARBA00022691"/>
    </source>
</evidence>
<protein>
    <recommendedName>
        <fullName evidence="3 8">Malonyl-[acyl-carrier protein] O-methyltransferase</fullName>
        <shortName evidence="8">Malonyl-ACP O-methyltransferase</shortName>
        <ecNumber evidence="3 8">2.1.1.197</ecNumber>
    </recommendedName>
    <alternativeName>
        <fullName evidence="8">Biotin synthesis protein BioC</fullName>
    </alternativeName>
</protein>
<keyword evidence="5 8" id="KW-0808">Transferase</keyword>
<proteinExistence type="inferred from homology"/>
<dbReference type="Pfam" id="PF08241">
    <property type="entry name" value="Methyltransf_11"/>
    <property type="match status" value="1"/>
</dbReference>
<dbReference type="AlphaFoldDB" id="A0AA95KCL8"/>
<dbReference type="InterPro" id="IPR011814">
    <property type="entry name" value="BioC"/>
</dbReference>
<gene>
    <name evidence="8 10" type="primary">bioC</name>
    <name evidence="10" type="ORF">QJT80_08995</name>
</gene>
<dbReference type="Proteomes" id="UP001300672">
    <property type="component" value="Chromosome"/>
</dbReference>
<dbReference type="EMBL" id="CP124755">
    <property type="protein sequence ID" value="WGZ89639.1"/>
    <property type="molecule type" value="Genomic_DNA"/>
</dbReference>
<evidence type="ECO:0000256" key="7">
    <source>
        <dbReference type="ARBA" id="ARBA00022756"/>
    </source>
</evidence>
<dbReference type="HAMAP" id="MF_00835">
    <property type="entry name" value="BioC"/>
    <property type="match status" value="1"/>
</dbReference>
<comment type="catalytic activity">
    <reaction evidence="1 8">
        <text>malonyl-[ACP] + S-adenosyl-L-methionine = malonyl-[ACP] methyl ester + S-adenosyl-L-homocysteine</text>
        <dbReference type="Rhea" id="RHEA:17105"/>
        <dbReference type="Rhea" id="RHEA-COMP:9623"/>
        <dbReference type="Rhea" id="RHEA-COMP:9954"/>
        <dbReference type="ChEBI" id="CHEBI:57856"/>
        <dbReference type="ChEBI" id="CHEBI:59789"/>
        <dbReference type="ChEBI" id="CHEBI:78449"/>
        <dbReference type="ChEBI" id="CHEBI:78845"/>
        <dbReference type="EC" id="2.1.1.197"/>
    </reaction>
</comment>
<sequence length="286" mass="31969">MPIESSYLLDRRKTRLGFERAADSYDANAVLQQEVGRRLTERLDFIKLQPALVLDLGCGTGQISTDLLKRYKSAQVLGIDLAASMVQKTCQRGGWLRKPKGICADVSQLPLKDQCADMALSNLMLQWCNDLPNTFREVARVLKPQGLFMFATLGTDTLKELRASWAKVDGFTHTNQFQDMHDIGDALMQAGFRDPVVDMEVITMTYRDVRGLLQDLKGIGANNATQGRNPALTGKARFQAFYQAYAAYQQADGLYPATYEVIYGHAWAPLIQPSQKPEKFIPIKAI</sequence>
<keyword evidence="7 8" id="KW-0093">Biotin biosynthesis</keyword>
<dbReference type="Gene3D" id="3.40.50.150">
    <property type="entry name" value="Vaccinia Virus protein VP39"/>
    <property type="match status" value="1"/>
</dbReference>